<protein>
    <submittedName>
        <fullName evidence="5">Conjugal transfer protein</fullName>
    </submittedName>
</protein>
<comment type="caution">
    <text evidence="5">The sequence shown here is derived from an EMBL/GenBank/DDBJ whole genome shotgun (WGS) entry which is preliminary data.</text>
</comment>
<feature type="compositionally biased region" description="Basic and acidic residues" evidence="3">
    <location>
        <begin position="895"/>
        <end position="913"/>
    </location>
</feature>
<dbReference type="GO" id="GO:0003678">
    <property type="term" value="F:DNA helicase activity"/>
    <property type="evidence" value="ECO:0007669"/>
    <property type="project" value="UniProtKB-ARBA"/>
</dbReference>
<evidence type="ECO:0000256" key="2">
    <source>
        <dbReference type="ARBA" id="ARBA00022840"/>
    </source>
</evidence>
<feature type="compositionally biased region" description="Basic and acidic residues" evidence="3">
    <location>
        <begin position="878"/>
        <end position="887"/>
    </location>
</feature>
<dbReference type="Gene3D" id="2.30.30.940">
    <property type="match status" value="1"/>
</dbReference>
<dbReference type="SUPFAM" id="SSF52540">
    <property type="entry name" value="P-loop containing nucleoside triphosphate hydrolases"/>
    <property type="match status" value="2"/>
</dbReference>
<proteinExistence type="predicted"/>
<dbReference type="InterPro" id="IPR014862">
    <property type="entry name" value="TrwC"/>
</dbReference>
<feature type="region of interest" description="Disordered" evidence="3">
    <location>
        <begin position="878"/>
        <end position="913"/>
    </location>
</feature>
<gene>
    <name evidence="5" type="ORF">EWM59_25950</name>
</gene>
<evidence type="ECO:0000259" key="4">
    <source>
        <dbReference type="SMART" id="SM00382"/>
    </source>
</evidence>
<sequence length="913" mass="103532">MIQSSSAAHAKAYFKDELSRSDYYVTDQELQGKVQGLLAERLGIKGQVTKDLFNDLCDNINPATGKALTPRTKDDRTVGYDINFHCPKSVSILHVLSKDDHILQVFERSVRATMQDIERDSKTRVRTRGRDEERPTGELLWVDFTHQTARPVDGSMPDPHLHAHCFVFNATWDETEQRIKACQFRDIKRDMPYYQARFQKYLSDDLINLGYGIEATRTSFEVKGVPKSIIGLFSKRTDEIGRMAKEKGIIDAKELDELGARTRSKKQKGHSMEDLTIEWRRQIHEQSEKEGKQENPVIRYAKQKEERLLTPEQCIDFAVQHGFERASVLQDRRLLASAYRYSIGHAKVSLEGITENFAQDSRLIHVEEKGKLMTTTKAVLAEEQRMVRLARQGQGKLRPIYNQLPELQSKGQQKAAIEHVLSTTNRVSIITGKAGTGKTTTLQELVPLIEQAGKTITIIAPSSEASRGTLRESGFKQADTVSRLKLDRDMQNKLKGQVLIVDEAGMLGTRDMTRLLEIADQQNARLILVGDTRQHASVDRGDALRILNTVAGIKTAEISKIYRQKNEIYKQAVEDLSVGDVASAFEKLEDMGAIKEIDPKKPYEMLVNDYLDTLKNKKTALVISPTRQQSDEVTEALRQKMKSSGMLGKKEKQMVRLQNLNLTEAQKGDWRNLQEGQVVQFNQNLPHIKRGSQWTISAFTEKGIHIQNEAKETRILPTEKSKDYEVYEKSLIPIARKDIVRVTRNGFDLQKKDLLNGQMFEVLKVSNSGKIQLRNLISKTEYEINQDFGHLSHAYCITSHASQGKSVDQVLIAQPAATFPATSSKQFYVSVSRGKEGVKIYTDKKQELMEHAAKLGDRQSAIELISGKTDTDLIHQQIRDKINREMPKTTPKNPQKGDRKPAPNKDNPYEPKL</sequence>
<dbReference type="NCBIfam" id="NF041492">
    <property type="entry name" value="MobF"/>
    <property type="match status" value="1"/>
</dbReference>
<keyword evidence="6" id="KW-1185">Reference proteome</keyword>
<evidence type="ECO:0000256" key="3">
    <source>
        <dbReference type="SAM" id="MobiDB-lite"/>
    </source>
</evidence>
<dbReference type="Proteomes" id="UP000293162">
    <property type="component" value="Unassembled WGS sequence"/>
</dbReference>
<dbReference type="PANTHER" id="PTHR43788:SF6">
    <property type="entry name" value="DNA HELICASE B"/>
    <property type="match status" value="1"/>
</dbReference>
<dbReference type="OrthoDB" id="1826980at2"/>
<dbReference type="Gene3D" id="3.40.50.300">
    <property type="entry name" value="P-loop containing nucleotide triphosphate hydrolases"/>
    <property type="match status" value="2"/>
</dbReference>
<keyword evidence="1" id="KW-0547">Nucleotide-binding</keyword>
<reference evidence="5 6" key="1">
    <citation type="submission" date="2019-02" db="EMBL/GenBank/DDBJ databases">
        <title>Bacterial novel species Emticicia sp. 17J42-9 isolated from soil.</title>
        <authorList>
            <person name="Jung H.-Y."/>
        </authorList>
    </citation>
    <scope>NUCLEOTIDE SEQUENCE [LARGE SCALE GENOMIC DNA]</scope>
    <source>
        <strain evidence="5 6">17J42-9</strain>
    </source>
</reference>
<dbReference type="InterPro" id="IPR050534">
    <property type="entry name" value="Coronavir_polyprotein_1ab"/>
</dbReference>
<keyword evidence="2" id="KW-0067">ATP-binding</keyword>
<organism evidence="5 6">
    <name type="scientific">Emticicia agri</name>
    <dbReference type="NCBI Taxonomy" id="2492393"/>
    <lineage>
        <taxon>Bacteria</taxon>
        <taxon>Pseudomonadati</taxon>
        <taxon>Bacteroidota</taxon>
        <taxon>Cytophagia</taxon>
        <taxon>Cytophagales</taxon>
        <taxon>Leadbetterellaceae</taxon>
        <taxon>Emticicia</taxon>
    </lineage>
</organism>
<evidence type="ECO:0000313" key="6">
    <source>
        <dbReference type="Proteomes" id="UP000293162"/>
    </source>
</evidence>
<dbReference type="InterPro" id="IPR027417">
    <property type="entry name" value="P-loop_NTPase"/>
</dbReference>
<accession>A0A4V1ZCH6</accession>
<name>A0A4V1ZCH6_9BACT</name>
<dbReference type="AlphaFoldDB" id="A0A4V1ZCH6"/>
<dbReference type="GO" id="GO:0005524">
    <property type="term" value="F:ATP binding"/>
    <property type="evidence" value="ECO:0007669"/>
    <property type="project" value="UniProtKB-KW"/>
</dbReference>
<dbReference type="EMBL" id="SEWF01000078">
    <property type="protein sequence ID" value="RYU92690.1"/>
    <property type="molecule type" value="Genomic_DNA"/>
</dbReference>
<dbReference type="Pfam" id="PF08751">
    <property type="entry name" value="TrwC"/>
    <property type="match status" value="1"/>
</dbReference>
<dbReference type="CDD" id="cd18809">
    <property type="entry name" value="SF1_C_RecD"/>
    <property type="match status" value="1"/>
</dbReference>
<evidence type="ECO:0000313" key="5">
    <source>
        <dbReference type="EMBL" id="RYU92690.1"/>
    </source>
</evidence>
<dbReference type="SMART" id="SM00382">
    <property type="entry name" value="AAA"/>
    <property type="match status" value="1"/>
</dbReference>
<dbReference type="InterPro" id="IPR003593">
    <property type="entry name" value="AAA+_ATPase"/>
</dbReference>
<dbReference type="SUPFAM" id="SSF55464">
    <property type="entry name" value="Origin of replication-binding domain, RBD-like"/>
    <property type="match status" value="1"/>
</dbReference>
<feature type="domain" description="AAA+ ATPase" evidence="4">
    <location>
        <begin position="424"/>
        <end position="557"/>
    </location>
</feature>
<evidence type="ECO:0000256" key="1">
    <source>
        <dbReference type="ARBA" id="ARBA00022741"/>
    </source>
</evidence>
<dbReference type="PANTHER" id="PTHR43788">
    <property type="entry name" value="DNA2/NAM7 HELICASE FAMILY MEMBER"/>
    <property type="match status" value="1"/>
</dbReference>
<dbReference type="Pfam" id="PF13604">
    <property type="entry name" value="AAA_30"/>
    <property type="match status" value="1"/>
</dbReference>
<dbReference type="CDD" id="cd17933">
    <property type="entry name" value="DEXSc_RecD-like"/>
    <property type="match status" value="1"/>
</dbReference>